<organism evidence="1 2">
    <name type="scientific">Trifolium medium</name>
    <dbReference type="NCBI Taxonomy" id="97028"/>
    <lineage>
        <taxon>Eukaryota</taxon>
        <taxon>Viridiplantae</taxon>
        <taxon>Streptophyta</taxon>
        <taxon>Embryophyta</taxon>
        <taxon>Tracheophyta</taxon>
        <taxon>Spermatophyta</taxon>
        <taxon>Magnoliopsida</taxon>
        <taxon>eudicotyledons</taxon>
        <taxon>Gunneridae</taxon>
        <taxon>Pentapetalae</taxon>
        <taxon>rosids</taxon>
        <taxon>fabids</taxon>
        <taxon>Fabales</taxon>
        <taxon>Fabaceae</taxon>
        <taxon>Papilionoideae</taxon>
        <taxon>50 kb inversion clade</taxon>
        <taxon>NPAAA clade</taxon>
        <taxon>Hologalegina</taxon>
        <taxon>IRL clade</taxon>
        <taxon>Trifolieae</taxon>
        <taxon>Trifolium</taxon>
    </lineage>
</organism>
<comment type="caution">
    <text evidence="1">The sequence shown here is derived from an EMBL/GenBank/DDBJ whole genome shotgun (WGS) entry which is preliminary data.</text>
</comment>
<sequence>AFLPKPIPQSARRFLLRCQLASQRQQSSIGLPVPQEKNPRFLLSVLF</sequence>
<dbReference type="AlphaFoldDB" id="A0A392SG64"/>
<keyword evidence="2" id="KW-1185">Reference proteome</keyword>
<evidence type="ECO:0000313" key="1">
    <source>
        <dbReference type="EMBL" id="MCI47649.1"/>
    </source>
</evidence>
<protein>
    <submittedName>
        <fullName evidence="1">Uncharacterized protein</fullName>
    </submittedName>
</protein>
<feature type="non-terminal residue" evidence="1">
    <location>
        <position position="1"/>
    </location>
</feature>
<evidence type="ECO:0000313" key="2">
    <source>
        <dbReference type="Proteomes" id="UP000265520"/>
    </source>
</evidence>
<accession>A0A392SG64</accession>
<name>A0A392SG64_9FABA</name>
<reference evidence="1 2" key="1">
    <citation type="journal article" date="2018" name="Front. Plant Sci.">
        <title>Red Clover (Trifolium pratense) and Zigzag Clover (T. medium) - A Picture of Genomic Similarities and Differences.</title>
        <authorList>
            <person name="Dluhosova J."/>
            <person name="Istvanek J."/>
            <person name="Nedelnik J."/>
            <person name="Repkova J."/>
        </authorList>
    </citation>
    <scope>NUCLEOTIDE SEQUENCE [LARGE SCALE GENOMIC DNA]</scope>
    <source>
        <strain evidence="2">cv. 10/8</strain>
        <tissue evidence="1">Leaf</tissue>
    </source>
</reference>
<dbReference type="EMBL" id="LXQA010374990">
    <property type="protein sequence ID" value="MCI47649.1"/>
    <property type="molecule type" value="Genomic_DNA"/>
</dbReference>
<dbReference type="Proteomes" id="UP000265520">
    <property type="component" value="Unassembled WGS sequence"/>
</dbReference>
<proteinExistence type="predicted"/>